<accession>A0A3N1HQU0</accession>
<gene>
    <name evidence="1" type="ORF">EDC03_0939</name>
</gene>
<dbReference type="EMBL" id="RJKN01000002">
    <property type="protein sequence ID" value="ROP44809.1"/>
    <property type="molecule type" value="Genomic_DNA"/>
</dbReference>
<dbReference type="Gene3D" id="3.40.50.1820">
    <property type="entry name" value="alpha/beta hydrolase"/>
    <property type="match status" value="1"/>
</dbReference>
<organism evidence="1 2">
    <name type="scientific">Pseudokineococcus lusitanus</name>
    <dbReference type="NCBI Taxonomy" id="763993"/>
    <lineage>
        <taxon>Bacteria</taxon>
        <taxon>Bacillati</taxon>
        <taxon>Actinomycetota</taxon>
        <taxon>Actinomycetes</taxon>
        <taxon>Kineosporiales</taxon>
        <taxon>Kineosporiaceae</taxon>
        <taxon>Pseudokineococcus</taxon>
    </lineage>
</organism>
<dbReference type="Proteomes" id="UP000276232">
    <property type="component" value="Unassembled WGS sequence"/>
</dbReference>
<evidence type="ECO:0000313" key="1">
    <source>
        <dbReference type="EMBL" id="ROP44809.1"/>
    </source>
</evidence>
<reference evidence="1 2" key="1">
    <citation type="journal article" date="2015" name="Stand. Genomic Sci.">
        <title>Genomic Encyclopedia of Bacterial and Archaeal Type Strains, Phase III: the genomes of soil and plant-associated and newly described type strains.</title>
        <authorList>
            <person name="Whitman W.B."/>
            <person name="Woyke T."/>
            <person name="Klenk H.P."/>
            <person name="Zhou Y."/>
            <person name="Lilburn T.G."/>
            <person name="Beck B.J."/>
            <person name="De Vos P."/>
            <person name="Vandamme P."/>
            <person name="Eisen J.A."/>
            <person name="Garrity G."/>
            <person name="Hugenholtz P."/>
            <person name="Kyrpides N.C."/>
        </authorList>
    </citation>
    <scope>NUCLEOTIDE SEQUENCE [LARGE SCALE GENOMIC DNA]</scope>
    <source>
        <strain evidence="1 2">CECT 7306</strain>
    </source>
</reference>
<dbReference type="AlphaFoldDB" id="A0A3N1HQU0"/>
<comment type="caution">
    <text evidence="1">The sequence shown here is derived from an EMBL/GenBank/DDBJ whole genome shotgun (WGS) entry which is preliminary data.</text>
</comment>
<sequence length="591" mass="56822">MVTSGPPSDLLAELLGPGRPAAGGLAVRGGAGGLVVEGVELLEASELLRRTADGLVAAVVDAAGLVGRGAADGGALDPVGAARVAAALAGATGGAAPTTAACALLAARLAAAGAAYAEAEGAVVRAVGAARGAVGSAVGRAAGAGLAAVADEGLVVLAAATAAGGLVWLAVRALPAAAAVGDAAVVALADGRLDAGERAALASAATGLPTTVRGLAAADAAAVGGSLAAEVGAPLGVLGDGLSRAAADHPVLLQHVVGAAPAAVAAGTAGLPLGRLLDAGSRAGAAAGGLPGGDRLVWPPRTVADLSAGVSVVATQDGALRPTAVALRPHGPPAAVAPARGTADLLGRAAPMAGGGSLSPGGRGRSAAPLAVERVVDADGARRWVLVLPPTQTTAAPWSSSTTNPADLGTDLRAVGQVPHAASRAAVAALEAAGVPPDEPVLLVGYSQGGIVAAQLAADPAVRERFAVDAVLTAGSPVGGFDLPPSVAVLQVEHEADWIRSLDGADNPTGPGRTTVLRDVPAAEVLAGGGDLRDGMAAHDLDLYRRTADLADASDDPSLVAWRERVAPYLAAEGRTSTVQVYAAERVPGRP</sequence>
<protein>
    <recommendedName>
        <fullName evidence="3">PGAP1-like protein</fullName>
    </recommendedName>
</protein>
<dbReference type="SUPFAM" id="SSF53474">
    <property type="entry name" value="alpha/beta-Hydrolases"/>
    <property type="match status" value="1"/>
</dbReference>
<dbReference type="InParanoid" id="A0A3N1HQU0"/>
<keyword evidence="2" id="KW-1185">Reference proteome</keyword>
<proteinExistence type="predicted"/>
<evidence type="ECO:0008006" key="3">
    <source>
        <dbReference type="Google" id="ProtNLM"/>
    </source>
</evidence>
<name>A0A3N1HQU0_9ACTN</name>
<dbReference type="InterPro" id="IPR029058">
    <property type="entry name" value="AB_hydrolase_fold"/>
</dbReference>
<evidence type="ECO:0000313" key="2">
    <source>
        <dbReference type="Proteomes" id="UP000276232"/>
    </source>
</evidence>